<feature type="compositionally biased region" description="Basic and acidic residues" evidence="1">
    <location>
        <begin position="209"/>
        <end position="231"/>
    </location>
</feature>
<evidence type="ECO:0000313" key="2">
    <source>
        <dbReference type="EMBL" id="KAA6409106.1"/>
    </source>
</evidence>
<comment type="caution">
    <text evidence="2">The sequence shown here is derived from an EMBL/GenBank/DDBJ whole genome shotgun (WGS) entry which is preliminary data.</text>
</comment>
<protein>
    <submittedName>
        <fullName evidence="2">Uncharacterized protein</fullName>
    </submittedName>
</protein>
<sequence length="231" mass="26276">MSQTSFLAVESAFNLPPTTLEAAFDYNGVYARYYYYSDDDDESVESIGLVLKFPQSQYAGFYMVSLTYTPATQTTNALIIGAMPIQKRWIIDNIEHSVYLWQHPLLLPCILFNNHLQNTQHYCPVLGGKIVEVEGDTGFVQAGRLTWADPSAVPKWSKLDLEGLTRRLHSCLAELIFADVVSHFRIDCAGFLLKTRRYSSIFQQRRTRRSGEMRGDRKSSEARAESDRGDL</sequence>
<proteinExistence type="predicted"/>
<feature type="region of interest" description="Disordered" evidence="1">
    <location>
        <begin position="206"/>
        <end position="231"/>
    </location>
</feature>
<dbReference type="OrthoDB" id="1046782at2759"/>
<organism evidence="2 3">
    <name type="scientific">Lasallia pustulata</name>
    <dbReference type="NCBI Taxonomy" id="136370"/>
    <lineage>
        <taxon>Eukaryota</taxon>
        <taxon>Fungi</taxon>
        <taxon>Dikarya</taxon>
        <taxon>Ascomycota</taxon>
        <taxon>Pezizomycotina</taxon>
        <taxon>Lecanoromycetes</taxon>
        <taxon>OSLEUM clade</taxon>
        <taxon>Umbilicariomycetidae</taxon>
        <taxon>Umbilicariales</taxon>
        <taxon>Umbilicariaceae</taxon>
        <taxon>Lasallia</taxon>
    </lineage>
</organism>
<accession>A0A5M8PJT5</accession>
<dbReference type="EMBL" id="VXIT01000012">
    <property type="protein sequence ID" value="KAA6409106.1"/>
    <property type="molecule type" value="Genomic_DNA"/>
</dbReference>
<evidence type="ECO:0000256" key="1">
    <source>
        <dbReference type="SAM" id="MobiDB-lite"/>
    </source>
</evidence>
<evidence type="ECO:0000313" key="3">
    <source>
        <dbReference type="Proteomes" id="UP000324767"/>
    </source>
</evidence>
<gene>
    <name evidence="2" type="ORF">FRX48_07450</name>
</gene>
<name>A0A5M8PJT5_9LECA</name>
<reference evidence="2 3" key="1">
    <citation type="submission" date="2019-09" db="EMBL/GenBank/DDBJ databases">
        <title>The hologenome of the rock-dwelling lichen Lasallia pustulata.</title>
        <authorList>
            <person name="Greshake Tzovaras B."/>
            <person name="Segers F."/>
            <person name="Bicker A."/>
            <person name="Dal Grande F."/>
            <person name="Otte J."/>
            <person name="Hankeln T."/>
            <person name="Schmitt I."/>
            <person name="Ebersberger I."/>
        </authorList>
    </citation>
    <scope>NUCLEOTIDE SEQUENCE [LARGE SCALE GENOMIC DNA]</scope>
    <source>
        <strain evidence="2">A1-1</strain>
    </source>
</reference>
<dbReference type="Proteomes" id="UP000324767">
    <property type="component" value="Unassembled WGS sequence"/>
</dbReference>
<dbReference type="AlphaFoldDB" id="A0A5M8PJT5"/>